<dbReference type="InterPro" id="IPR036148">
    <property type="entry name" value="MmgE/PrpD_sf"/>
</dbReference>
<dbReference type="STRING" id="1849047.A0A3D8Q4K7"/>
<reference evidence="4 5" key="1">
    <citation type="journal article" date="2018" name="IMA Fungus">
        <title>IMA Genome-F 9: Draft genome sequence of Annulohypoxylon stygium, Aspergillus mulundensis, Berkeleyomyces basicola (syn. Thielaviopsis basicola), Ceratocystis smalleyi, two Cercospora beticola strains, Coleophoma cylindrospora, Fusarium fracticaudum, Phialophora cf. hyalina, and Morchella septimelata.</title>
        <authorList>
            <person name="Wingfield B.D."/>
            <person name="Bills G.F."/>
            <person name="Dong Y."/>
            <person name="Huang W."/>
            <person name="Nel W.J."/>
            <person name="Swalarsk-Parry B.S."/>
            <person name="Vaghefi N."/>
            <person name="Wilken P.M."/>
            <person name="An Z."/>
            <person name="de Beer Z.W."/>
            <person name="De Vos L."/>
            <person name="Chen L."/>
            <person name="Duong T.A."/>
            <person name="Gao Y."/>
            <person name="Hammerbacher A."/>
            <person name="Kikkert J.R."/>
            <person name="Li Y."/>
            <person name="Li H."/>
            <person name="Li K."/>
            <person name="Li Q."/>
            <person name="Liu X."/>
            <person name="Ma X."/>
            <person name="Naidoo K."/>
            <person name="Pethybridge S.J."/>
            <person name="Sun J."/>
            <person name="Steenkamp E.T."/>
            <person name="van der Nest M.A."/>
            <person name="van Wyk S."/>
            <person name="Wingfield M.J."/>
            <person name="Xiong C."/>
            <person name="Yue Q."/>
            <person name="Zhang X."/>
        </authorList>
    </citation>
    <scope>NUCLEOTIDE SEQUENCE [LARGE SCALE GENOMIC DNA]</scope>
    <source>
        <strain evidence="4 5">BP6252</strain>
    </source>
</reference>
<dbReference type="AlphaFoldDB" id="A0A3D8Q4K7"/>
<keyword evidence="5" id="KW-1185">Reference proteome</keyword>
<accession>A0A3D8Q4K7</accession>
<dbReference type="Proteomes" id="UP000256645">
    <property type="component" value="Unassembled WGS sequence"/>
</dbReference>
<organism evidence="4 5">
    <name type="scientific">Coleophoma cylindrospora</name>
    <dbReference type="NCBI Taxonomy" id="1849047"/>
    <lineage>
        <taxon>Eukaryota</taxon>
        <taxon>Fungi</taxon>
        <taxon>Dikarya</taxon>
        <taxon>Ascomycota</taxon>
        <taxon>Pezizomycotina</taxon>
        <taxon>Leotiomycetes</taxon>
        <taxon>Helotiales</taxon>
        <taxon>Dermateaceae</taxon>
        <taxon>Coleophoma</taxon>
    </lineage>
</organism>
<dbReference type="InterPro" id="IPR042188">
    <property type="entry name" value="MmgE/PrpD_sf_2"/>
</dbReference>
<feature type="domain" description="MmgE/PrpD C-terminal" evidence="3">
    <location>
        <begin position="276"/>
        <end position="445"/>
    </location>
</feature>
<dbReference type="OrthoDB" id="10267976at2759"/>
<gene>
    <name evidence="4" type="ORF">BP6252_13959</name>
</gene>
<dbReference type="Gene3D" id="3.30.1330.120">
    <property type="entry name" value="2-methylcitrate dehydratase PrpD"/>
    <property type="match status" value="1"/>
</dbReference>
<dbReference type="Gene3D" id="1.10.4100.10">
    <property type="entry name" value="2-methylcitrate dehydratase PrpD"/>
    <property type="match status" value="1"/>
</dbReference>
<dbReference type="InterPro" id="IPR042183">
    <property type="entry name" value="MmgE/PrpD_sf_1"/>
</dbReference>
<evidence type="ECO:0000256" key="1">
    <source>
        <dbReference type="ARBA" id="ARBA00006174"/>
    </source>
</evidence>
<dbReference type="PANTHER" id="PTHR16943">
    <property type="entry name" value="2-METHYLCITRATE DEHYDRATASE-RELATED"/>
    <property type="match status" value="1"/>
</dbReference>
<evidence type="ECO:0008006" key="6">
    <source>
        <dbReference type="Google" id="ProtNLM"/>
    </source>
</evidence>
<name>A0A3D8Q4K7_9HELO</name>
<dbReference type="SUPFAM" id="SSF103378">
    <property type="entry name" value="2-methylcitrate dehydratase PrpD"/>
    <property type="match status" value="1"/>
</dbReference>
<sequence>MTQSTTTQPLLAEQFATHALNTKYDDLTPDAIAQAKVFILDTLGVGIAGSSAFGADVVVGTGSTWGQGEEATLWGRRQRGPAGLAALVNAYQVHCQEYDSVHEGAVLHPLATTLSAAIAYADRNGGISGKDLIVACAVGVNVSAGLGIASKSAMTFFRPATAGGFGATAAVGRLMGLSHESLVQAFGIQYAQTSGTLQPHVEGSTSLPLQVGLNSRAALQSCELSCAGLPGLRDVFEGPYGYLRLFEGPDPWDLTGTYKCLAGQRWLISELSHKPYPAGRATHGGVEGLMCLMKSEDGSVLKPEEIERVTITGPPVTARLCARPDLPDPSPNYARLCMSYIGAKVLLNGSIDLAHYRGDELQDPATHALAQRIKMVSDGQKDPNALVPVAVEMVLVNGEVRNWKCEQMLASPSRRLTREQHLTKFRRCWEFAAEPMPESSREALIAMVDDLESVSDLRQLTALLAPPASSMKYSDSKL</sequence>
<dbReference type="GO" id="GO:0016829">
    <property type="term" value="F:lyase activity"/>
    <property type="evidence" value="ECO:0007669"/>
    <property type="project" value="InterPro"/>
</dbReference>
<dbReference type="PANTHER" id="PTHR16943:SF8">
    <property type="entry name" value="2-METHYLCITRATE DEHYDRATASE"/>
    <property type="match status" value="1"/>
</dbReference>
<dbReference type="EMBL" id="PDLM01000028">
    <property type="protein sequence ID" value="RDW56775.1"/>
    <property type="molecule type" value="Genomic_DNA"/>
</dbReference>
<dbReference type="Pfam" id="PF03972">
    <property type="entry name" value="MmgE_PrpD_N"/>
    <property type="match status" value="1"/>
</dbReference>
<dbReference type="InterPro" id="IPR045337">
    <property type="entry name" value="MmgE_PrpD_C"/>
</dbReference>
<evidence type="ECO:0000259" key="2">
    <source>
        <dbReference type="Pfam" id="PF03972"/>
    </source>
</evidence>
<dbReference type="InterPro" id="IPR005656">
    <property type="entry name" value="MmgE_PrpD"/>
</dbReference>
<feature type="domain" description="MmgE/PrpD N-terminal" evidence="2">
    <location>
        <begin position="13"/>
        <end position="253"/>
    </location>
</feature>
<dbReference type="InterPro" id="IPR045336">
    <property type="entry name" value="MmgE_PrpD_N"/>
</dbReference>
<protein>
    <recommendedName>
        <fullName evidence="6">2-methylcitrate dehydratase PrpD</fullName>
    </recommendedName>
</protein>
<comment type="similarity">
    <text evidence="1">Belongs to the PrpD family.</text>
</comment>
<evidence type="ECO:0000259" key="3">
    <source>
        <dbReference type="Pfam" id="PF19305"/>
    </source>
</evidence>
<evidence type="ECO:0000313" key="5">
    <source>
        <dbReference type="Proteomes" id="UP000256645"/>
    </source>
</evidence>
<comment type="caution">
    <text evidence="4">The sequence shown here is derived from an EMBL/GenBank/DDBJ whole genome shotgun (WGS) entry which is preliminary data.</text>
</comment>
<proteinExistence type="inferred from homology"/>
<evidence type="ECO:0000313" key="4">
    <source>
        <dbReference type="EMBL" id="RDW56775.1"/>
    </source>
</evidence>
<dbReference type="Pfam" id="PF19305">
    <property type="entry name" value="MmgE_PrpD_C"/>
    <property type="match status" value="1"/>
</dbReference>